<feature type="compositionally biased region" description="Polar residues" evidence="1">
    <location>
        <begin position="140"/>
        <end position="166"/>
    </location>
</feature>
<dbReference type="InterPro" id="IPR052945">
    <property type="entry name" value="Mitotic_Regulator"/>
</dbReference>
<feature type="region of interest" description="Disordered" evidence="1">
    <location>
        <begin position="499"/>
        <end position="568"/>
    </location>
</feature>
<dbReference type="PANTHER" id="PTHR43628:SF1">
    <property type="entry name" value="CHITIN SYNTHASE REGULATORY FACTOR 2-RELATED"/>
    <property type="match status" value="1"/>
</dbReference>
<feature type="compositionally biased region" description="Basic and acidic residues" evidence="1">
    <location>
        <begin position="612"/>
        <end position="622"/>
    </location>
</feature>
<feature type="compositionally biased region" description="Low complexity" evidence="1">
    <location>
        <begin position="755"/>
        <end position="777"/>
    </location>
</feature>
<dbReference type="InParanoid" id="A0A066VTJ3"/>
<dbReference type="EMBL" id="JMSN01000075">
    <property type="protein sequence ID" value="KDN41855.1"/>
    <property type="molecule type" value="Genomic_DNA"/>
</dbReference>
<feature type="compositionally biased region" description="Basic and acidic residues" evidence="1">
    <location>
        <begin position="414"/>
        <end position="429"/>
    </location>
</feature>
<protein>
    <recommendedName>
        <fullName evidence="4">HCP-like protein</fullName>
    </recommendedName>
</protein>
<organism evidence="2 3">
    <name type="scientific">Tilletiaria anomala (strain ATCC 24038 / CBS 436.72 / UBC 951)</name>
    <dbReference type="NCBI Taxonomy" id="1037660"/>
    <lineage>
        <taxon>Eukaryota</taxon>
        <taxon>Fungi</taxon>
        <taxon>Dikarya</taxon>
        <taxon>Basidiomycota</taxon>
        <taxon>Ustilaginomycotina</taxon>
        <taxon>Exobasidiomycetes</taxon>
        <taxon>Georgefischeriales</taxon>
        <taxon>Tilletiariaceae</taxon>
        <taxon>Tilletiaria</taxon>
    </lineage>
</organism>
<gene>
    <name evidence="2" type="ORF">K437DRAFT_295478</name>
</gene>
<sequence length="978" mass="105826">MLHPGSQPQHCPRPEGAQENMQLLDPGVSSAVLPGHKQAVSPLEMLIRRSNKVSQDAPLIADDRWYPAETDEPQSDGFGGYLPRQDTQIDQAGGSQGQSGGMPMMRGKGSGSNGSSGSISYIQGGSYESSTSLSSRKGQRNSNGNATPSTPLSQNTYEPSSWQTQERLAPQPGDGDGDSDIFIVPNAFRSSVASDISYNSITVDEEKRKLHKSFDWDAVRQDQQLQRTPGEQTGRGRMERRNSSDTVCSSEFGEQSRWGHLWAGKPHDEGSTFLMSRDSELEQEAMDLKNWHVDIGGGEGVGHQTLQGLDALRELARGIPVATFSACGGVYSHSAHIAQRKQAYPVGPDGTGVHRPLEGQRAQLVNSRQTGEHSGKDRSQVVSFSGSIHEVVPVNGPNDVDEREQHCLFAATLRSEHSSSQERSRDRDSVLTIRGSASSEVPLSLNIWPPTPEGSINGSQRQWQHNGRAAVRHSPTRDAQAEIVDEEAASLYKVESFAMNRDQQRNSHRESAVSLTTDGSGSSGGSSGKANTCSSGDDDFRTPLQGPTSIISSLPVSGSMASPAQINGVSTFPSARPLQQHPFNGPVGVAQALQNPLHTPLVGPGAASHNQLDVHGRLDTGHHGRHAAPHALPDLCSNPNLPPGILPGSRRAKAIADHDGRESMVSDLDVETLRLDGSGSSRRDSFSTIRSAMTVGTINYDSERQAIADAYVLVDGQRNGITAAQSLQQEWVLEQQRSLHQQQFQNGRSPYRLHSAASTSTPSFATDSSTVKSSQSSMLRDPDALAKRSQLGADTKTGPAVAEEYLSQGITYHEQGDMSRSAFYFERSAKAEGGCVVGMCMWGMALREGWGARKDPRKGFEWIQMAAARAGKMSNNPTRSEGELKAIKSELKLSVYELGKCYCYGWGTKMDKQTALEYFELAAKLGDVDAQAEAGALYTAGKGCKKDLKKAAMYYRLAEKQGYDTVGLSWIWKDKYNA</sequence>
<feature type="region of interest" description="Disordered" evidence="1">
    <location>
        <begin position="605"/>
        <end position="634"/>
    </location>
</feature>
<evidence type="ECO:0000313" key="2">
    <source>
        <dbReference type="EMBL" id="KDN41855.1"/>
    </source>
</evidence>
<dbReference type="SUPFAM" id="SSF81901">
    <property type="entry name" value="HCP-like"/>
    <property type="match status" value="1"/>
</dbReference>
<feature type="region of interest" description="Disordered" evidence="1">
    <location>
        <begin position="742"/>
        <end position="784"/>
    </location>
</feature>
<feature type="region of interest" description="Disordered" evidence="1">
    <location>
        <begin position="412"/>
        <end position="479"/>
    </location>
</feature>
<feature type="compositionally biased region" description="Low complexity" evidence="1">
    <location>
        <begin position="115"/>
        <end position="135"/>
    </location>
</feature>
<feature type="compositionally biased region" description="Polar residues" evidence="1">
    <location>
        <begin position="222"/>
        <end position="231"/>
    </location>
</feature>
<dbReference type="GO" id="GO:0032153">
    <property type="term" value="C:cell division site"/>
    <property type="evidence" value="ECO:0007669"/>
    <property type="project" value="TreeGrafter"/>
</dbReference>
<dbReference type="GO" id="GO:0010972">
    <property type="term" value="P:negative regulation of G2/M transition of mitotic cell cycle"/>
    <property type="evidence" value="ECO:0007669"/>
    <property type="project" value="TreeGrafter"/>
</dbReference>
<dbReference type="Proteomes" id="UP000027361">
    <property type="component" value="Unassembled WGS sequence"/>
</dbReference>
<dbReference type="SMART" id="SM00671">
    <property type="entry name" value="SEL1"/>
    <property type="match status" value="3"/>
</dbReference>
<dbReference type="PANTHER" id="PTHR43628">
    <property type="entry name" value="ACTIVATOR OF C KINASE PROTEIN 1-RELATED"/>
    <property type="match status" value="1"/>
</dbReference>
<dbReference type="InterPro" id="IPR011990">
    <property type="entry name" value="TPR-like_helical_dom_sf"/>
</dbReference>
<dbReference type="RefSeq" id="XP_013241856.1">
    <property type="nucleotide sequence ID" value="XM_013386402.1"/>
</dbReference>
<dbReference type="STRING" id="1037660.A0A066VTJ3"/>
<dbReference type="OrthoDB" id="2148946at2759"/>
<feature type="region of interest" description="Disordered" evidence="1">
    <location>
        <begin position="222"/>
        <end position="246"/>
    </location>
</feature>
<feature type="compositionally biased region" description="Basic and acidic residues" evidence="1">
    <location>
        <begin position="502"/>
        <end position="511"/>
    </location>
</feature>
<evidence type="ECO:0008006" key="4">
    <source>
        <dbReference type="Google" id="ProtNLM"/>
    </source>
</evidence>
<feature type="compositionally biased region" description="Polar residues" evidence="1">
    <location>
        <begin position="545"/>
        <end position="568"/>
    </location>
</feature>
<feature type="compositionally biased region" description="Polar residues" evidence="1">
    <location>
        <begin position="454"/>
        <end position="465"/>
    </location>
</feature>
<evidence type="ECO:0000313" key="3">
    <source>
        <dbReference type="Proteomes" id="UP000027361"/>
    </source>
</evidence>
<feature type="region of interest" description="Disordered" evidence="1">
    <location>
        <begin position="62"/>
        <end position="182"/>
    </location>
</feature>
<dbReference type="AlphaFoldDB" id="A0A066VTJ3"/>
<proteinExistence type="predicted"/>
<dbReference type="Gene3D" id="1.25.40.10">
    <property type="entry name" value="Tetratricopeptide repeat domain"/>
    <property type="match status" value="1"/>
</dbReference>
<feature type="compositionally biased region" description="Basic and acidic residues" evidence="1">
    <location>
        <begin position="234"/>
        <end position="243"/>
    </location>
</feature>
<keyword evidence="3" id="KW-1185">Reference proteome</keyword>
<evidence type="ECO:0000256" key="1">
    <source>
        <dbReference type="SAM" id="MobiDB-lite"/>
    </source>
</evidence>
<accession>A0A066VTJ3</accession>
<feature type="region of interest" description="Disordered" evidence="1">
    <location>
        <begin position="1"/>
        <end position="33"/>
    </location>
</feature>
<dbReference type="GeneID" id="25267263"/>
<dbReference type="InterPro" id="IPR006597">
    <property type="entry name" value="Sel1-like"/>
</dbReference>
<reference evidence="2 3" key="1">
    <citation type="submission" date="2014-05" db="EMBL/GenBank/DDBJ databases">
        <title>Draft genome sequence of a rare smut relative, Tilletiaria anomala UBC 951.</title>
        <authorList>
            <consortium name="DOE Joint Genome Institute"/>
            <person name="Toome M."/>
            <person name="Kuo A."/>
            <person name="Henrissat B."/>
            <person name="Lipzen A."/>
            <person name="Tritt A."/>
            <person name="Yoshinaga Y."/>
            <person name="Zane M."/>
            <person name="Barry K."/>
            <person name="Grigoriev I.V."/>
            <person name="Spatafora J.W."/>
            <person name="Aimea M.C."/>
        </authorList>
    </citation>
    <scope>NUCLEOTIDE SEQUENCE [LARGE SCALE GENOMIC DNA]</scope>
    <source>
        <strain evidence="2 3">UBC 951</strain>
    </source>
</reference>
<dbReference type="Pfam" id="PF08238">
    <property type="entry name" value="Sel1"/>
    <property type="match status" value="3"/>
</dbReference>
<dbReference type="HOGENOM" id="CLU_006203_0_0_1"/>
<name>A0A066VTJ3_TILAU</name>
<comment type="caution">
    <text evidence="2">The sequence shown here is derived from an EMBL/GenBank/DDBJ whole genome shotgun (WGS) entry which is preliminary data.</text>
</comment>